<name>A0A918DJ99_9ALTE</name>
<dbReference type="SUPFAM" id="SSF56300">
    <property type="entry name" value="Metallo-dependent phosphatases"/>
    <property type="match status" value="1"/>
</dbReference>
<sequence length="643" mass="72265">MNRFPLTKVALATLLVAGCSDDTKIVTEEVTVVEQVPVAVNQANRMLSDPFLQLPQPDAVNVVWFTNFEGQQHRLEYGQGQIAIATTTQMSRMMEDSQSGVKDEDYPELTHRQVFRHEATATGLTAGQRENYHVVSVDENGHQLSSERFTLAGTPAKGQAMKILLTSDLQSKVNAPANYQRMVETVGRPDAVFFAGDLVNVPDRASEWFDQNKANAPAFFPSLQGNYQQYKPGFPYTGGEILQHASLFATIGNHEVMGRYQPQEEGYGLNKAFNDPQPKWFAEQAYEQVKAQVNPSNDAQVKAQWIADNSHNQDSYLELFSFPDDGPRGEEYYAAAFGDVFLISMNVSRIWRSWSVSGNSRSKFTEMLSELENPQAWGFGEFLFEQFGQGSEQYQWLEQVLNSPAFKQAKYKVVMAHQGAFGLGDNTVPVLANPILQLVELDDANNEQVTELAFPLTAEQWQQQVVPKLATITEVRYQYPLEQDIWFKDIEPLLVQHGVDLVHIGHSHVWNRAQVGNMHYLESSNVGNSYGAYFQDNSAQYTKNKRASYADFWADVASETPRWAAHDYPAFGDPQGREMAYPTIYSPMSMLNDSYPNLPFVASNDLSVFSVLDTQSGSVKSYVFDPSDLKGDVLLFDEFSVNH</sequence>
<dbReference type="PANTHER" id="PTHR22953">
    <property type="entry name" value="ACID PHOSPHATASE RELATED"/>
    <property type="match status" value="1"/>
</dbReference>
<dbReference type="EMBL" id="BMLS01000003">
    <property type="protein sequence ID" value="GGO69777.1"/>
    <property type="molecule type" value="Genomic_DNA"/>
</dbReference>
<keyword evidence="4" id="KW-1185">Reference proteome</keyword>
<evidence type="ECO:0000259" key="2">
    <source>
        <dbReference type="Pfam" id="PF00149"/>
    </source>
</evidence>
<proteinExistence type="predicted"/>
<dbReference type="Pfam" id="PF00149">
    <property type="entry name" value="Metallophos"/>
    <property type="match status" value="1"/>
</dbReference>
<dbReference type="InterPro" id="IPR029052">
    <property type="entry name" value="Metallo-depent_PP-like"/>
</dbReference>
<dbReference type="Proteomes" id="UP000606935">
    <property type="component" value="Unassembled WGS sequence"/>
</dbReference>
<dbReference type="PANTHER" id="PTHR22953:SF153">
    <property type="entry name" value="PURPLE ACID PHOSPHATASE"/>
    <property type="match status" value="1"/>
</dbReference>
<reference evidence="3" key="1">
    <citation type="journal article" date="2014" name="Int. J. Syst. Evol. Microbiol.">
        <title>Complete genome sequence of Corynebacterium casei LMG S-19264T (=DSM 44701T), isolated from a smear-ripened cheese.</title>
        <authorList>
            <consortium name="US DOE Joint Genome Institute (JGI-PGF)"/>
            <person name="Walter F."/>
            <person name="Albersmeier A."/>
            <person name="Kalinowski J."/>
            <person name="Ruckert C."/>
        </authorList>
    </citation>
    <scope>NUCLEOTIDE SEQUENCE</scope>
    <source>
        <strain evidence="3">CGMCC 1.7086</strain>
    </source>
</reference>
<comment type="caution">
    <text evidence="3">The sequence shown here is derived from an EMBL/GenBank/DDBJ whole genome shotgun (WGS) entry which is preliminary data.</text>
</comment>
<protein>
    <submittedName>
        <fullName evidence="3">Metallophosphoesterase</fullName>
    </submittedName>
</protein>
<keyword evidence="1" id="KW-0732">Signal</keyword>
<organism evidence="3 4">
    <name type="scientific">Bowmanella pacifica</name>
    <dbReference type="NCBI Taxonomy" id="502051"/>
    <lineage>
        <taxon>Bacteria</taxon>
        <taxon>Pseudomonadati</taxon>
        <taxon>Pseudomonadota</taxon>
        <taxon>Gammaproteobacteria</taxon>
        <taxon>Alteromonadales</taxon>
        <taxon>Alteromonadaceae</taxon>
        <taxon>Bowmanella</taxon>
    </lineage>
</organism>
<dbReference type="InterPro" id="IPR039331">
    <property type="entry name" value="PAPs-like"/>
</dbReference>
<accession>A0A918DJ99</accession>
<dbReference type="InterPro" id="IPR004843">
    <property type="entry name" value="Calcineurin-like_PHP"/>
</dbReference>
<reference evidence="3" key="2">
    <citation type="submission" date="2020-09" db="EMBL/GenBank/DDBJ databases">
        <authorList>
            <person name="Sun Q."/>
            <person name="Zhou Y."/>
        </authorList>
    </citation>
    <scope>NUCLEOTIDE SEQUENCE</scope>
    <source>
        <strain evidence="3">CGMCC 1.7086</strain>
    </source>
</reference>
<evidence type="ECO:0000313" key="4">
    <source>
        <dbReference type="Proteomes" id="UP000606935"/>
    </source>
</evidence>
<feature type="domain" description="Calcineurin-like phosphoesterase" evidence="2">
    <location>
        <begin position="161"/>
        <end position="508"/>
    </location>
</feature>
<evidence type="ECO:0000256" key="1">
    <source>
        <dbReference type="ARBA" id="ARBA00022729"/>
    </source>
</evidence>
<dbReference type="RefSeq" id="WP_188694631.1">
    <property type="nucleotide sequence ID" value="NZ_BMLS01000003.1"/>
</dbReference>
<evidence type="ECO:0000313" key="3">
    <source>
        <dbReference type="EMBL" id="GGO69777.1"/>
    </source>
</evidence>
<dbReference type="Gene3D" id="3.60.21.10">
    <property type="match status" value="1"/>
</dbReference>
<dbReference type="AlphaFoldDB" id="A0A918DJ99"/>
<dbReference type="PROSITE" id="PS51257">
    <property type="entry name" value="PROKAR_LIPOPROTEIN"/>
    <property type="match status" value="1"/>
</dbReference>
<gene>
    <name evidence="3" type="ORF">GCM10010982_21730</name>
</gene>
<dbReference type="GO" id="GO:0003993">
    <property type="term" value="F:acid phosphatase activity"/>
    <property type="evidence" value="ECO:0007669"/>
    <property type="project" value="InterPro"/>
</dbReference>